<dbReference type="InterPro" id="IPR012590">
    <property type="entry name" value="POPLD_dom"/>
</dbReference>
<feature type="domain" description="POPLD" evidence="6">
    <location>
        <begin position="525"/>
        <end position="624"/>
    </location>
</feature>
<accession>A0AAV5R982</accession>
<keyword evidence="8" id="KW-1185">Reference proteome</keyword>
<evidence type="ECO:0000313" key="8">
    <source>
        <dbReference type="Proteomes" id="UP001378960"/>
    </source>
</evidence>
<evidence type="ECO:0000259" key="5">
    <source>
        <dbReference type="Pfam" id="PF06978"/>
    </source>
</evidence>
<dbReference type="EMBL" id="BTGB01000005">
    <property type="protein sequence ID" value="GMM47179.1"/>
    <property type="molecule type" value="Genomic_DNA"/>
</dbReference>
<keyword evidence="4" id="KW-0175">Coiled coil</keyword>
<protein>
    <submittedName>
        <fullName evidence="7">Ribonuclease P/MRP protein subunit</fullName>
    </submittedName>
</protein>
<dbReference type="Pfam" id="PF08170">
    <property type="entry name" value="POPLD"/>
    <property type="match status" value="1"/>
</dbReference>
<dbReference type="SUPFAM" id="SSF103025">
    <property type="entry name" value="Folate-binding domain"/>
    <property type="match status" value="1"/>
</dbReference>
<dbReference type="GO" id="GO:0005655">
    <property type="term" value="C:nucleolar ribonuclease P complex"/>
    <property type="evidence" value="ECO:0007669"/>
    <property type="project" value="InterPro"/>
</dbReference>
<dbReference type="AlphaFoldDB" id="A0AAV5R982"/>
<dbReference type="GO" id="GO:0000172">
    <property type="term" value="C:ribonuclease MRP complex"/>
    <property type="evidence" value="ECO:0007669"/>
    <property type="project" value="InterPro"/>
</dbReference>
<proteinExistence type="predicted"/>
<evidence type="ECO:0000313" key="7">
    <source>
        <dbReference type="EMBL" id="GMM47179.1"/>
    </source>
</evidence>
<dbReference type="Proteomes" id="UP001378960">
    <property type="component" value="Unassembled WGS sequence"/>
</dbReference>
<evidence type="ECO:0000256" key="1">
    <source>
        <dbReference type="ARBA" id="ARBA00004123"/>
    </source>
</evidence>
<organism evidence="7 8">
    <name type="scientific">Pichia kluyveri</name>
    <name type="common">Yeast</name>
    <dbReference type="NCBI Taxonomy" id="36015"/>
    <lineage>
        <taxon>Eukaryota</taxon>
        <taxon>Fungi</taxon>
        <taxon>Dikarya</taxon>
        <taxon>Ascomycota</taxon>
        <taxon>Saccharomycotina</taxon>
        <taxon>Pichiomycetes</taxon>
        <taxon>Pichiales</taxon>
        <taxon>Pichiaceae</taxon>
        <taxon>Pichia</taxon>
    </lineage>
</organism>
<keyword evidence="3" id="KW-0539">Nucleus</keyword>
<sequence>MDPTAKKSRVYNSRVIRTQINDPAFLAPSKGPPPTAAQLRKSLAKGISSQQNQQLPQQSRLVVPELLAARDFEVRALESAMVSSKTSGASRVFQSLPRSLRRRTASHNVRRIPKRMRKKALREMGIVTKNPLVAVVSTTKGVGSTGKPVNPKLGRGRKRWTLLRRIKLLNYASKWKLKGKLPDSTWVSTQGSGLRDKIKALKKQLVELNDQIDNTSTDKPTTISHLHQIRYATRQRKFKWMATHIWHAKRAHMCKRWGWNIPLSPTQKCYRNTSRSARIRGAVAFDTSYYSSLAVNCPLDKIDELSNYMRIITDNKFDITKNTNKSWSGFIYNSTEPIGNVLIVSIQSQDQLQLLLTLHPSIYDSFLEQIIKDFFESTISIDDCKYSLGSIELTGPKSLTALQSIIHPCLPNSDFMNLHKISDLTTIPNTVFTFSVSDPRHSTKPILPTNPKLSYDEQLDLLISLKKQPQLNNGLLSSENRNESYKNQQSLKQLGKRKYNYPGESIPVTSKDPKIPIMIIKRGQNWIVQMPWFWILPFWYTLVHVPHVQFGGLKQYEQLQYERKLISWSDMVFTPTGFVQCELERTENQKKWIKRPVSKRVNYTKVKISNGEKGELLSPFGLDWRGLQVLRLVTKVTDNKTPLPLQTIDEDFQIKSLSNIQPIVTAISSTEQQLRDSHQQQLILKHKPITIIPQNYSNPFKFNIIDMPPLQISPVILSSVGMGNIKPNARIYSVPVGCGETWKTISTGESTGISGQNLKMVTTDNYSTQLPQLHDLIGLVTNGSFNLVDGKCTCIGYIDSQMIANYVLVRNIASSVFTIMDVQKCKYQ</sequence>
<reference evidence="7 8" key="1">
    <citation type="journal article" date="2023" name="Elife">
        <title>Identification of key yeast species and microbe-microbe interactions impacting larval growth of Drosophila in the wild.</title>
        <authorList>
            <person name="Mure A."/>
            <person name="Sugiura Y."/>
            <person name="Maeda R."/>
            <person name="Honda K."/>
            <person name="Sakurai N."/>
            <person name="Takahashi Y."/>
            <person name="Watada M."/>
            <person name="Katoh T."/>
            <person name="Gotoh A."/>
            <person name="Gotoh Y."/>
            <person name="Taniguchi I."/>
            <person name="Nakamura K."/>
            <person name="Hayashi T."/>
            <person name="Katayama T."/>
            <person name="Uemura T."/>
            <person name="Hattori Y."/>
        </authorList>
    </citation>
    <scope>NUCLEOTIDE SEQUENCE [LARGE SCALE GENOMIC DNA]</scope>
    <source>
        <strain evidence="7 8">PK-24</strain>
    </source>
</reference>
<feature type="domain" description="Pop1 N-terminal" evidence="5">
    <location>
        <begin position="67"/>
        <end position="296"/>
    </location>
</feature>
<comment type="subcellular location">
    <subcellularLocation>
        <location evidence="1">Nucleus</location>
    </subcellularLocation>
</comment>
<dbReference type="PANTHER" id="PTHR22731">
    <property type="entry name" value="RIBONUCLEASES P/MRP PROTEIN SUBUNIT POP1"/>
    <property type="match status" value="1"/>
</dbReference>
<dbReference type="InterPro" id="IPR039182">
    <property type="entry name" value="Pop1"/>
</dbReference>
<comment type="caution">
    <text evidence="7">The sequence shown here is derived from an EMBL/GenBank/DDBJ whole genome shotgun (WGS) entry which is preliminary data.</text>
</comment>
<name>A0AAV5R982_PICKL</name>
<feature type="coiled-coil region" evidence="4">
    <location>
        <begin position="191"/>
        <end position="218"/>
    </location>
</feature>
<dbReference type="InterPro" id="IPR009723">
    <property type="entry name" value="Pop1_N"/>
</dbReference>
<evidence type="ECO:0000256" key="3">
    <source>
        <dbReference type="ARBA" id="ARBA00023242"/>
    </source>
</evidence>
<gene>
    <name evidence="7" type="ORF">DAPK24_037540</name>
</gene>
<dbReference type="Pfam" id="PF06978">
    <property type="entry name" value="POP1_N"/>
    <property type="match status" value="1"/>
</dbReference>
<evidence type="ECO:0000256" key="2">
    <source>
        <dbReference type="ARBA" id="ARBA00022694"/>
    </source>
</evidence>
<keyword evidence="2" id="KW-0819">tRNA processing</keyword>
<evidence type="ECO:0000256" key="4">
    <source>
        <dbReference type="SAM" id="Coils"/>
    </source>
</evidence>
<dbReference type="PANTHER" id="PTHR22731:SF3">
    <property type="entry name" value="RIBONUCLEASES P_MRP PROTEIN SUBUNIT POP1"/>
    <property type="match status" value="1"/>
</dbReference>
<evidence type="ECO:0000259" key="6">
    <source>
        <dbReference type="Pfam" id="PF08170"/>
    </source>
</evidence>
<dbReference type="GO" id="GO:0001682">
    <property type="term" value="P:tRNA 5'-leader removal"/>
    <property type="evidence" value="ECO:0007669"/>
    <property type="project" value="InterPro"/>
</dbReference>